<keyword evidence="6 8" id="KW-0704">Schiff base</keyword>
<evidence type="ECO:0000256" key="8">
    <source>
        <dbReference type="HAMAP-Rule" id="MF_00443"/>
    </source>
</evidence>
<name>A0A7U7G7K2_9GAMM</name>
<evidence type="ECO:0000256" key="2">
    <source>
        <dbReference type="ARBA" id="ARBA00004948"/>
    </source>
</evidence>
<dbReference type="HAMAP" id="MF_00443">
    <property type="entry name" value="ThiG"/>
    <property type="match status" value="1"/>
</dbReference>
<feature type="binding site" evidence="8">
    <location>
        <begin position="188"/>
        <end position="189"/>
    </location>
    <ligand>
        <name>1-deoxy-D-xylulose 5-phosphate</name>
        <dbReference type="ChEBI" id="CHEBI:57792"/>
    </ligand>
</feature>
<protein>
    <recommendedName>
        <fullName evidence="3 8">Thiazole synthase</fullName>
        <ecNumber evidence="3 8">2.8.1.10</ecNumber>
    </recommendedName>
</protein>
<comment type="subcellular location">
    <subcellularLocation>
        <location evidence="8">Cytoplasm</location>
    </subcellularLocation>
</comment>
<dbReference type="InterPro" id="IPR033983">
    <property type="entry name" value="Thiazole_synthase_ThiG"/>
</dbReference>
<dbReference type="EC" id="2.8.1.10" evidence="3 8"/>
<dbReference type="PANTHER" id="PTHR34266">
    <property type="entry name" value="THIAZOLE SYNTHASE"/>
    <property type="match status" value="1"/>
</dbReference>
<proteinExistence type="inferred from homology"/>
<dbReference type="UniPathway" id="UPA00060"/>
<comment type="catalytic activity">
    <reaction evidence="7 8">
        <text>[ThiS sulfur-carrier protein]-C-terminal-Gly-aminoethanethioate + 2-iminoacetate + 1-deoxy-D-xylulose 5-phosphate = [ThiS sulfur-carrier protein]-C-terminal Gly-Gly + 2-[(2R,5Z)-2-carboxy-4-methylthiazol-5(2H)-ylidene]ethyl phosphate + 2 H2O + H(+)</text>
        <dbReference type="Rhea" id="RHEA:26297"/>
        <dbReference type="Rhea" id="RHEA-COMP:12909"/>
        <dbReference type="Rhea" id="RHEA-COMP:19908"/>
        <dbReference type="ChEBI" id="CHEBI:15377"/>
        <dbReference type="ChEBI" id="CHEBI:15378"/>
        <dbReference type="ChEBI" id="CHEBI:57792"/>
        <dbReference type="ChEBI" id="CHEBI:62899"/>
        <dbReference type="ChEBI" id="CHEBI:77846"/>
        <dbReference type="ChEBI" id="CHEBI:90778"/>
        <dbReference type="ChEBI" id="CHEBI:232372"/>
        <dbReference type="EC" id="2.8.1.10"/>
    </reaction>
</comment>
<evidence type="ECO:0000256" key="6">
    <source>
        <dbReference type="ARBA" id="ARBA00023270"/>
    </source>
</evidence>
<comment type="similarity">
    <text evidence="8">Belongs to the ThiG family.</text>
</comment>
<feature type="binding site" evidence="8">
    <location>
        <position position="161"/>
    </location>
    <ligand>
        <name>1-deoxy-D-xylulose 5-phosphate</name>
        <dbReference type="ChEBI" id="CHEBI:57792"/>
    </ligand>
</feature>
<evidence type="ECO:0000256" key="5">
    <source>
        <dbReference type="ARBA" id="ARBA00022977"/>
    </source>
</evidence>
<dbReference type="EMBL" id="CBTK010000013">
    <property type="protein sequence ID" value="CDH43204.1"/>
    <property type="molecule type" value="Genomic_DNA"/>
</dbReference>
<dbReference type="Pfam" id="PF05690">
    <property type="entry name" value="ThiG"/>
    <property type="match status" value="1"/>
</dbReference>
<accession>A0A7U7G7K2</accession>
<dbReference type="InterPro" id="IPR008867">
    <property type="entry name" value="ThiG"/>
</dbReference>
<comment type="pathway">
    <text evidence="2 8">Cofactor biosynthesis; thiamine diphosphate biosynthesis.</text>
</comment>
<feature type="active site" description="Schiff-base intermediate with DXP" evidence="8">
    <location>
        <position position="100"/>
    </location>
</feature>
<evidence type="ECO:0000256" key="7">
    <source>
        <dbReference type="ARBA" id="ARBA00049897"/>
    </source>
</evidence>
<dbReference type="GO" id="GO:0009229">
    <property type="term" value="P:thiamine diphosphate biosynthetic process"/>
    <property type="evidence" value="ECO:0007669"/>
    <property type="project" value="UniProtKB-UniRule"/>
</dbReference>
<dbReference type="RefSeq" id="WP_034430209.1">
    <property type="nucleotide sequence ID" value="NZ_CBTK010000013.1"/>
</dbReference>
<feature type="domain" description="Thiazole synthase ThiG" evidence="9">
    <location>
        <begin position="7"/>
        <end position="253"/>
    </location>
</feature>
<reference evidence="10 11" key="1">
    <citation type="journal article" date="2014" name="ISME J.">
        <title>Candidatus Competibacter-lineage genomes retrieved from metagenomes reveal functional metabolic diversity.</title>
        <authorList>
            <person name="McIlroy S.J."/>
            <person name="Albertsen M."/>
            <person name="Andresen E.K."/>
            <person name="Saunders A.M."/>
            <person name="Kristiansen R."/>
            <person name="Stokholm-Bjerregaard M."/>
            <person name="Nielsen K.L."/>
            <person name="Nielsen P.H."/>
        </authorList>
    </citation>
    <scope>NUCLEOTIDE SEQUENCE [LARGE SCALE GENOMIC DNA]</scope>
    <source>
        <strain evidence="10 11">Run_B_J11</strain>
    </source>
</reference>
<evidence type="ECO:0000256" key="1">
    <source>
        <dbReference type="ARBA" id="ARBA00002834"/>
    </source>
</evidence>
<evidence type="ECO:0000313" key="11">
    <source>
        <dbReference type="Proteomes" id="UP000019184"/>
    </source>
</evidence>
<comment type="function">
    <text evidence="1 8">Catalyzes the rearrangement of 1-deoxy-D-xylulose 5-phosphate (DXP) to produce the thiazole phosphate moiety of thiamine. Sulfur is provided by the thiocarboxylate moiety of the carrier protein ThiS. In vitro, sulfur can be provided by H(2)S.</text>
</comment>
<dbReference type="AlphaFoldDB" id="A0A7U7G7K2"/>
<comment type="subunit">
    <text evidence="8">Homotetramer. Forms heterodimers with either ThiH or ThiS.</text>
</comment>
<evidence type="ECO:0000313" key="10">
    <source>
        <dbReference type="EMBL" id="CDH43204.1"/>
    </source>
</evidence>
<dbReference type="Proteomes" id="UP000019184">
    <property type="component" value="Unassembled WGS sequence"/>
</dbReference>
<dbReference type="OrthoDB" id="9805935at2"/>
<dbReference type="PANTHER" id="PTHR34266:SF2">
    <property type="entry name" value="THIAZOLE SYNTHASE"/>
    <property type="match status" value="1"/>
</dbReference>
<dbReference type="Gene3D" id="3.20.20.70">
    <property type="entry name" value="Aldolase class I"/>
    <property type="match status" value="1"/>
</dbReference>
<evidence type="ECO:0000256" key="3">
    <source>
        <dbReference type="ARBA" id="ARBA00011960"/>
    </source>
</evidence>
<keyword evidence="4 8" id="KW-0808">Transferase</keyword>
<sequence length="269" mass="28843">MTTPNWEIGGRALGSRLLLGTARYPSLAVLQQAIQASGAAIVTVSLRRESASGRAGSQFWSLIKEMGVQVLPNTAGCKTVKEALTTAEMAREVFETAWLKLEVIGDDYTLQPHPFLLVEAAEELCRRGFEVFPYTTEDLVVAERLIQAGCKILMPWGAPIGSGQGLNNPYALRTLRARYPEISLIVDAGIGKPSHALQAMEMGYDGVLVNTAVARATDPVQMGRAFGLAVAAGRLAYLAGAMLAQDMAEPSTPVTGTPFWHSSPQEPTK</sequence>
<dbReference type="SUPFAM" id="SSF110399">
    <property type="entry name" value="ThiG-like"/>
    <property type="match status" value="1"/>
</dbReference>
<dbReference type="CDD" id="cd04728">
    <property type="entry name" value="ThiG"/>
    <property type="match status" value="1"/>
</dbReference>
<evidence type="ECO:0000256" key="4">
    <source>
        <dbReference type="ARBA" id="ARBA00022679"/>
    </source>
</evidence>
<dbReference type="GO" id="GO:0005737">
    <property type="term" value="C:cytoplasm"/>
    <property type="evidence" value="ECO:0007669"/>
    <property type="project" value="UniProtKB-SubCell"/>
</dbReference>
<keyword evidence="8" id="KW-0963">Cytoplasm</keyword>
<dbReference type="InterPro" id="IPR013785">
    <property type="entry name" value="Aldolase_TIM"/>
</dbReference>
<gene>
    <name evidence="8 10" type="primary">thiG</name>
    <name evidence="10" type="ORF">BN874_110006</name>
</gene>
<evidence type="ECO:0000259" key="9">
    <source>
        <dbReference type="Pfam" id="PF05690"/>
    </source>
</evidence>
<comment type="caution">
    <text evidence="10">The sequence shown here is derived from an EMBL/GenBank/DDBJ whole genome shotgun (WGS) entry which is preliminary data.</text>
</comment>
<keyword evidence="5 8" id="KW-0784">Thiamine biosynthesis</keyword>
<feature type="binding site" evidence="8">
    <location>
        <begin position="210"/>
        <end position="211"/>
    </location>
    <ligand>
        <name>1-deoxy-D-xylulose 5-phosphate</name>
        <dbReference type="ChEBI" id="CHEBI:57792"/>
    </ligand>
</feature>
<dbReference type="GO" id="GO:1990107">
    <property type="term" value="F:thiazole synthase activity"/>
    <property type="evidence" value="ECO:0007669"/>
    <property type="project" value="UniProtKB-EC"/>
</dbReference>
<keyword evidence="11" id="KW-1185">Reference proteome</keyword>
<organism evidence="10 11">
    <name type="scientific">Candidatus Contendobacter odensis Run_B_J11</name>
    <dbReference type="NCBI Taxonomy" id="1400861"/>
    <lineage>
        <taxon>Bacteria</taxon>
        <taxon>Pseudomonadati</taxon>
        <taxon>Pseudomonadota</taxon>
        <taxon>Gammaproteobacteria</taxon>
        <taxon>Candidatus Competibacteraceae</taxon>
        <taxon>Candidatus Contendibacter</taxon>
    </lineage>
</organism>